<feature type="binding site" evidence="9">
    <location>
        <begin position="37"/>
        <end position="44"/>
    </location>
    <ligand>
        <name>ATP</name>
        <dbReference type="ChEBI" id="CHEBI:30616"/>
    </ligand>
</feature>
<keyword evidence="5 9" id="KW-0808">Transferase</keyword>
<keyword evidence="13" id="KW-1185">Reference proteome</keyword>
<evidence type="ECO:0000256" key="5">
    <source>
        <dbReference type="ARBA" id="ARBA00022679"/>
    </source>
</evidence>
<keyword evidence="8 9" id="KW-0067">ATP-binding</keyword>
<comment type="caution">
    <text evidence="12">The sequence shown here is derived from an EMBL/GenBank/DDBJ whole genome shotgun (WGS) entry which is preliminary data.</text>
</comment>
<dbReference type="PANTHER" id="PTHR11055">
    <property type="entry name" value="BIFUNCTIONAL 3'-PHOSPHOADENOSINE 5'-PHOSPHOSULFATE SYNTHASE"/>
    <property type="match status" value="1"/>
</dbReference>
<evidence type="ECO:0000259" key="11">
    <source>
        <dbReference type="Pfam" id="PF01583"/>
    </source>
</evidence>
<evidence type="ECO:0000313" key="13">
    <source>
        <dbReference type="Proteomes" id="UP000295416"/>
    </source>
</evidence>
<dbReference type="FunFam" id="3.40.50.300:FF:000212">
    <property type="entry name" value="Adenylyl-sulfate kinase"/>
    <property type="match status" value="1"/>
</dbReference>
<evidence type="ECO:0000256" key="9">
    <source>
        <dbReference type="HAMAP-Rule" id="MF_00065"/>
    </source>
</evidence>
<feature type="domain" description="APS kinase" evidence="11">
    <location>
        <begin position="30"/>
        <end position="178"/>
    </location>
</feature>
<name>A0A4V2SLK2_9BACL</name>
<comment type="pathway">
    <text evidence="3 9 10">Sulfur metabolism; hydrogen sulfide biosynthesis; sulfite from sulfate: step 2/3.</text>
</comment>
<evidence type="ECO:0000256" key="8">
    <source>
        <dbReference type="ARBA" id="ARBA00022840"/>
    </source>
</evidence>
<comment type="similarity">
    <text evidence="4 9 10">Belongs to the APS kinase family.</text>
</comment>
<dbReference type="Proteomes" id="UP000295416">
    <property type="component" value="Unassembled WGS sequence"/>
</dbReference>
<keyword evidence="9" id="KW-0597">Phosphoprotein</keyword>
<protein>
    <recommendedName>
        <fullName evidence="9 10">Adenylyl-sulfate kinase</fullName>
        <ecNumber evidence="9 10">2.7.1.25</ecNumber>
    </recommendedName>
    <alternativeName>
        <fullName evidence="9">APS kinase</fullName>
    </alternativeName>
    <alternativeName>
        <fullName evidence="9">ATP adenosine-5'-phosphosulfate 3'-phosphotransferase</fullName>
    </alternativeName>
    <alternativeName>
        <fullName evidence="9">Adenosine-5'-phosphosulfate kinase</fullName>
    </alternativeName>
</protein>
<keyword evidence="6 9" id="KW-0547">Nucleotide-binding</keyword>
<dbReference type="HAMAP" id="MF_00065">
    <property type="entry name" value="Adenylyl_sulf_kinase"/>
    <property type="match status" value="1"/>
</dbReference>
<keyword evidence="7 9" id="KW-0418">Kinase</keyword>
<evidence type="ECO:0000256" key="2">
    <source>
        <dbReference type="ARBA" id="ARBA00002632"/>
    </source>
</evidence>
<proteinExistence type="inferred from homology"/>
<sequence length="202" mass="23546">MFTVEKERNITWHNTNVTKQHRQLLHGHKSPILWFTGLSGSGKSTIANLLEQNLHKYRKSTYLLDGDNIRHGLNSDLSFNSEDRKENIRRIGEVAKLFVDSGIITLVSFISPYKADRKIVRNLVQDKEFIEIYIKCPLDICEQRDPKGLYKRARKGEIKNFTGISSPYEKPEDPEIILETEKETKETAVDKIIKYLKEHQYI</sequence>
<gene>
    <name evidence="9" type="primary">cysC</name>
    <name evidence="12" type="ORF">EV207_12819</name>
</gene>
<accession>A0A4V2SLK2</accession>
<dbReference type="InterPro" id="IPR002891">
    <property type="entry name" value="APS"/>
</dbReference>
<dbReference type="GO" id="GO:0070814">
    <property type="term" value="P:hydrogen sulfide biosynthetic process"/>
    <property type="evidence" value="ECO:0007669"/>
    <property type="project" value="UniProtKB-UniRule"/>
</dbReference>
<dbReference type="InterPro" id="IPR027417">
    <property type="entry name" value="P-loop_NTPase"/>
</dbReference>
<feature type="active site" description="Phosphoserine intermediate" evidence="9">
    <location>
        <position position="111"/>
    </location>
</feature>
<dbReference type="AlphaFoldDB" id="A0A4V2SLK2"/>
<comment type="catalytic activity">
    <reaction evidence="1 9 10">
        <text>adenosine 5'-phosphosulfate + ATP = 3'-phosphoadenylyl sulfate + ADP + H(+)</text>
        <dbReference type="Rhea" id="RHEA:24152"/>
        <dbReference type="ChEBI" id="CHEBI:15378"/>
        <dbReference type="ChEBI" id="CHEBI:30616"/>
        <dbReference type="ChEBI" id="CHEBI:58243"/>
        <dbReference type="ChEBI" id="CHEBI:58339"/>
        <dbReference type="ChEBI" id="CHEBI:456216"/>
        <dbReference type="EC" id="2.7.1.25"/>
    </reaction>
</comment>
<dbReference type="EC" id="2.7.1.25" evidence="9 10"/>
<dbReference type="EMBL" id="SLXK01000028">
    <property type="protein sequence ID" value="TCP23796.1"/>
    <property type="molecule type" value="Genomic_DNA"/>
</dbReference>
<dbReference type="Pfam" id="PF01583">
    <property type="entry name" value="APS_kinase"/>
    <property type="match status" value="1"/>
</dbReference>
<evidence type="ECO:0000256" key="7">
    <source>
        <dbReference type="ARBA" id="ARBA00022777"/>
    </source>
</evidence>
<evidence type="ECO:0000256" key="6">
    <source>
        <dbReference type="ARBA" id="ARBA00022741"/>
    </source>
</evidence>
<dbReference type="InterPro" id="IPR059117">
    <property type="entry name" value="APS_kinase_dom"/>
</dbReference>
<dbReference type="GO" id="GO:0005524">
    <property type="term" value="F:ATP binding"/>
    <property type="evidence" value="ECO:0007669"/>
    <property type="project" value="UniProtKB-UniRule"/>
</dbReference>
<evidence type="ECO:0000256" key="3">
    <source>
        <dbReference type="ARBA" id="ARBA00004806"/>
    </source>
</evidence>
<evidence type="ECO:0000256" key="10">
    <source>
        <dbReference type="RuleBase" id="RU004347"/>
    </source>
</evidence>
<dbReference type="NCBIfam" id="NF003013">
    <property type="entry name" value="PRK03846.1"/>
    <property type="match status" value="1"/>
</dbReference>
<evidence type="ECO:0000313" key="12">
    <source>
        <dbReference type="EMBL" id="TCP23796.1"/>
    </source>
</evidence>
<dbReference type="Gene3D" id="3.40.50.300">
    <property type="entry name" value="P-loop containing nucleotide triphosphate hydrolases"/>
    <property type="match status" value="1"/>
</dbReference>
<dbReference type="GO" id="GO:0004020">
    <property type="term" value="F:adenylylsulfate kinase activity"/>
    <property type="evidence" value="ECO:0007669"/>
    <property type="project" value="UniProtKB-UniRule"/>
</dbReference>
<dbReference type="CDD" id="cd02027">
    <property type="entry name" value="APSK"/>
    <property type="match status" value="1"/>
</dbReference>
<dbReference type="NCBIfam" id="TIGR00455">
    <property type="entry name" value="apsK"/>
    <property type="match status" value="1"/>
</dbReference>
<dbReference type="GO" id="GO:0000103">
    <property type="term" value="P:sulfate assimilation"/>
    <property type="evidence" value="ECO:0007669"/>
    <property type="project" value="UniProtKB-UniRule"/>
</dbReference>
<dbReference type="SUPFAM" id="SSF52540">
    <property type="entry name" value="P-loop containing nucleoside triphosphate hydrolases"/>
    <property type="match status" value="1"/>
</dbReference>
<reference evidence="12 13" key="1">
    <citation type="submission" date="2019-03" db="EMBL/GenBank/DDBJ databases">
        <title>Genomic Encyclopedia of Type Strains, Phase IV (KMG-IV): sequencing the most valuable type-strain genomes for metagenomic binning, comparative biology and taxonomic classification.</title>
        <authorList>
            <person name="Goeker M."/>
        </authorList>
    </citation>
    <scope>NUCLEOTIDE SEQUENCE [LARGE SCALE GENOMIC DNA]</scope>
    <source>
        <strain evidence="12 13">DSM 19377</strain>
    </source>
</reference>
<dbReference type="UniPathway" id="UPA00140">
    <property type="reaction ID" value="UER00205"/>
</dbReference>
<evidence type="ECO:0000256" key="1">
    <source>
        <dbReference type="ARBA" id="ARBA00001823"/>
    </source>
</evidence>
<comment type="function">
    <text evidence="2 9 10">Catalyzes the synthesis of activated sulfate.</text>
</comment>
<organism evidence="12 13">
    <name type="scientific">Scopulibacillus darangshiensis</name>
    <dbReference type="NCBI Taxonomy" id="442528"/>
    <lineage>
        <taxon>Bacteria</taxon>
        <taxon>Bacillati</taxon>
        <taxon>Bacillota</taxon>
        <taxon>Bacilli</taxon>
        <taxon>Bacillales</taxon>
        <taxon>Sporolactobacillaceae</taxon>
        <taxon>Scopulibacillus</taxon>
    </lineage>
</organism>
<evidence type="ECO:0000256" key="4">
    <source>
        <dbReference type="ARBA" id="ARBA00007008"/>
    </source>
</evidence>
<dbReference type="PANTHER" id="PTHR11055:SF1">
    <property type="entry name" value="PAPS SYNTHETASE, ISOFORM D"/>
    <property type="match status" value="1"/>
</dbReference>